<dbReference type="InterPro" id="IPR022642">
    <property type="entry name" value="CheR_C"/>
</dbReference>
<dbReference type="InterPro" id="IPR036804">
    <property type="entry name" value="CheR_N_sf"/>
</dbReference>
<evidence type="ECO:0000313" key="8">
    <source>
        <dbReference type="Proteomes" id="UP000321805"/>
    </source>
</evidence>
<feature type="domain" description="CheR-type methyltransferase" evidence="6">
    <location>
        <begin position="35"/>
        <end position="293"/>
    </location>
</feature>
<keyword evidence="3 7" id="KW-0489">Methyltransferase</keyword>
<dbReference type="AlphaFoldDB" id="A0A5B8U1F1"/>
<dbReference type="SUPFAM" id="SSF53335">
    <property type="entry name" value="S-adenosyl-L-methionine-dependent methyltransferases"/>
    <property type="match status" value="1"/>
</dbReference>
<dbReference type="KEGG" id="bsol:FSW04_04095"/>
<dbReference type="SUPFAM" id="SSF47757">
    <property type="entry name" value="Chemotaxis receptor methyltransferase CheR, N-terminal domain"/>
    <property type="match status" value="1"/>
</dbReference>
<dbReference type="InterPro" id="IPR029063">
    <property type="entry name" value="SAM-dependent_MTases_sf"/>
</dbReference>
<dbReference type="CDD" id="cd02440">
    <property type="entry name" value="AdoMet_MTases"/>
    <property type="match status" value="1"/>
</dbReference>
<dbReference type="RefSeq" id="WP_146916543.1">
    <property type="nucleotide sequence ID" value="NZ_CP042430.1"/>
</dbReference>
<dbReference type="SMART" id="SM00138">
    <property type="entry name" value="MeTrc"/>
    <property type="match status" value="1"/>
</dbReference>
<name>A0A5B8U1F1_9ACTN</name>
<accession>A0A5B8U1F1</accession>
<dbReference type="PRINTS" id="PR00996">
    <property type="entry name" value="CHERMTFRASE"/>
</dbReference>
<dbReference type="GO" id="GO:0032259">
    <property type="term" value="P:methylation"/>
    <property type="evidence" value="ECO:0007669"/>
    <property type="project" value="UniProtKB-KW"/>
</dbReference>
<keyword evidence="8" id="KW-1185">Reference proteome</keyword>
<dbReference type="InterPro" id="IPR000780">
    <property type="entry name" value="CheR_MeTrfase"/>
</dbReference>
<evidence type="ECO:0000256" key="1">
    <source>
        <dbReference type="ARBA" id="ARBA00001541"/>
    </source>
</evidence>
<comment type="catalytic activity">
    <reaction evidence="1">
        <text>L-glutamyl-[protein] + S-adenosyl-L-methionine = [protein]-L-glutamate 5-O-methyl ester + S-adenosyl-L-homocysteine</text>
        <dbReference type="Rhea" id="RHEA:24452"/>
        <dbReference type="Rhea" id="RHEA-COMP:10208"/>
        <dbReference type="Rhea" id="RHEA-COMP:10311"/>
        <dbReference type="ChEBI" id="CHEBI:29973"/>
        <dbReference type="ChEBI" id="CHEBI:57856"/>
        <dbReference type="ChEBI" id="CHEBI:59789"/>
        <dbReference type="ChEBI" id="CHEBI:82795"/>
        <dbReference type="EC" id="2.1.1.80"/>
    </reaction>
</comment>
<dbReference type="PANTHER" id="PTHR24422:SF19">
    <property type="entry name" value="CHEMOTAXIS PROTEIN METHYLTRANSFERASE"/>
    <property type="match status" value="1"/>
</dbReference>
<dbReference type="Pfam" id="PF03705">
    <property type="entry name" value="CheR_N"/>
    <property type="match status" value="1"/>
</dbReference>
<dbReference type="Pfam" id="PF01739">
    <property type="entry name" value="CheR"/>
    <property type="match status" value="1"/>
</dbReference>
<dbReference type="GO" id="GO:0008983">
    <property type="term" value="F:protein-glutamate O-methyltransferase activity"/>
    <property type="evidence" value="ECO:0007669"/>
    <property type="project" value="UniProtKB-EC"/>
</dbReference>
<dbReference type="InterPro" id="IPR050903">
    <property type="entry name" value="Bact_Chemotaxis_MeTrfase"/>
</dbReference>
<dbReference type="Proteomes" id="UP000321805">
    <property type="component" value="Chromosome"/>
</dbReference>
<keyword evidence="5" id="KW-0949">S-adenosyl-L-methionine</keyword>
<dbReference type="EMBL" id="CP042430">
    <property type="protein sequence ID" value="QEC46849.1"/>
    <property type="molecule type" value="Genomic_DNA"/>
</dbReference>
<evidence type="ECO:0000256" key="4">
    <source>
        <dbReference type="ARBA" id="ARBA00022679"/>
    </source>
</evidence>
<evidence type="ECO:0000313" key="7">
    <source>
        <dbReference type="EMBL" id="QEC46849.1"/>
    </source>
</evidence>
<dbReference type="Gene3D" id="3.40.50.150">
    <property type="entry name" value="Vaccinia Virus protein VP39"/>
    <property type="match status" value="1"/>
</dbReference>
<dbReference type="PANTHER" id="PTHR24422">
    <property type="entry name" value="CHEMOTAXIS PROTEIN METHYLTRANSFERASE"/>
    <property type="match status" value="1"/>
</dbReference>
<evidence type="ECO:0000256" key="2">
    <source>
        <dbReference type="ARBA" id="ARBA00012534"/>
    </source>
</evidence>
<proteinExistence type="predicted"/>
<evidence type="ECO:0000256" key="5">
    <source>
        <dbReference type="ARBA" id="ARBA00022691"/>
    </source>
</evidence>
<dbReference type="EC" id="2.1.1.80" evidence="2"/>
<evidence type="ECO:0000259" key="6">
    <source>
        <dbReference type="PROSITE" id="PS50123"/>
    </source>
</evidence>
<dbReference type="Gene3D" id="1.10.155.10">
    <property type="entry name" value="Chemotaxis receptor methyltransferase CheR, N-terminal domain"/>
    <property type="match status" value="1"/>
</dbReference>
<evidence type="ECO:0000256" key="3">
    <source>
        <dbReference type="ARBA" id="ARBA00022603"/>
    </source>
</evidence>
<reference evidence="7 8" key="1">
    <citation type="journal article" date="2018" name="J. Microbiol.">
        <title>Baekduia soli gen. nov., sp. nov., a novel bacterium isolated from the soil of Baekdu Mountain and proposal of a novel family name, Baekduiaceae fam. nov.</title>
        <authorList>
            <person name="An D.S."/>
            <person name="Siddiqi M.Z."/>
            <person name="Kim K.H."/>
            <person name="Yu H.S."/>
            <person name="Im W.T."/>
        </authorList>
    </citation>
    <scope>NUCLEOTIDE SEQUENCE [LARGE SCALE GENOMIC DNA]</scope>
    <source>
        <strain evidence="7 8">BR7-21</strain>
    </source>
</reference>
<keyword evidence="4 7" id="KW-0808">Transferase</keyword>
<dbReference type="OrthoDB" id="9816309at2"/>
<protein>
    <recommendedName>
        <fullName evidence="2">protein-glutamate O-methyltransferase</fullName>
        <ecNumber evidence="2">2.1.1.80</ecNumber>
    </recommendedName>
</protein>
<organism evidence="7 8">
    <name type="scientific">Baekduia soli</name>
    <dbReference type="NCBI Taxonomy" id="496014"/>
    <lineage>
        <taxon>Bacteria</taxon>
        <taxon>Bacillati</taxon>
        <taxon>Actinomycetota</taxon>
        <taxon>Thermoleophilia</taxon>
        <taxon>Solirubrobacterales</taxon>
        <taxon>Baekduiaceae</taxon>
        <taxon>Baekduia</taxon>
    </lineage>
</organism>
<dbReference type="PROSITE" id="PS50123">
    <property type="entry name" value="CHER"/>
    <property type="match status" value="1"/>
</dbReference>
<sequence length="293" mass="31943">MTPHAPRGSAIDAVEALAVAVRRPAAEGGRALVSDYEPFCEAVRRLCGIDLLQYKRGQMERRIRSFVATRGAADLTSYTVQLKADKSELERLLDRVTINVSQLWRNPEQWAVLEERILPDLAASAPGGTPRLKAWSAGCSYGAEAYTLAAVARRALGRAQISILGTDIDARMVARARAGVFTADDARAAPTATLAAHFSMVGGAWHAGDDLKRLVRFEEGDLLRVRPAAGSFDLVLCRNTVIYFNEDVRDDLHGRLAHSLRAGGRLVVGATERVSQPARHGLEPESPFVYRKS</sequence>
<gene>
    <name evidence="7" type="ORF">FSW04_04095</name>
</gene>
<dbReference type="InterPro" id="IPR022641">
    <property type="entry name" value="CheR_N"/>
</dbReference>